<evidence type="ECO:0000256" key="2">
    <source>
        <dbReference type="ARBA" id="ARBA00022801"/>
    </source>
</evidence>
<dbReference type="InterPro" id="IPR050582">
    <property type="entry name" value="HAD-like_SerB"/>
</dbReference>
<dbReference type="Gene3D" id="3.40.50.1000">
    <property type="entry name" value="HAD superfamily/HAD-like"/>
    <property type="match status" value="1"/>
</dbReference>
<dbReference type="Proteomes" id="UP000295793">
    <property type="component" value="Unassembled WGS sequence"/>
</dbReference>
<dbReference type="CDD" id="cd02612">
    <property type="entry name" value="HAD_PGPPase"/>
    <property type="match status" value="1"/>
</dbReference>
<evidence type="ECO:0000256" key="1">
    <source>
        <dbReference type="ARBA" id="ARBA00022723"/>
    </source>
</evidence>
<dbReference type="PANTHER" id="PTHR43344:SF13">
    <property type="entry name" value="PHOSPHATASE RV3661-RELATED"/>
    <property type="match status" value="1"/>
</dbReference>
<keyword evidence="5" id="KW-1185">Reference proteome</keyword>
<dbReference type="Gene3D" id="1.20.1440.100">
    <property type="entry name" value="SG protein - dephosphorylation function"/>
    <property type="match status" value="1"/>
</dbReference>
<sequence>MTLAIFDLDNTLIAGDSDHAWGEFLVDQNLVDKDIVSKANNHFLHQYQSGELDIQEYLEFALSFLAGKSPTDLAPLHQQFMTSKIQPMLLEKAQALIETHRQQGDRLLVITATNRFVTEPIVNHLGIDELIACEPGQENGIYTGKPTGIPSFQHGKVLRLQQWLAEHEESLNGAWFYSDSHNDLPLLEQVDNPVAVNPDDRLMNIATSRGWTILNLRDHE</sequence>
<reference evidence="4 5" key="1">
    <citation type="submission" date="2019-03" db="EMBL/GenBank/DDBJ databases">
        <title>Genomic Encyclopedia of Archaeal and Bacterial Type Strains, Phase II (KMG-II): from individual species to whole genera.</title>
        <authorList>
            <person name="Goeker M."/>
        </authorList>
    </citation>
    <scope>NUCLEOTIDE SEQUENCE [LARGE SCALE GENOMIC DNA]</scope>
    <source>
        <strain evidence="4 5">DSM 15388</strain>
    </source>
</reference>
<keyword evidence="1" id="KW-0479">Metal-binding</keyword>
<dbReference type="PANTHER" id="PTHR43344">
    <property type="entry name" value="PHOSPHOSERINE PHOSPHATASE"/>
    <property type="match status" value="1"/>
</dbReference>
<evidence type="ECO:0000313" key="5">
    <source>
        <dbReference type="Proteomes" id="UP000295793"/>
    </source>
</evidence>
<dbReference type="NCBIfam" id="TIGR01488">
    <property type="entry name" value="HAD-SF-IB"/>
    <property type="match status" value="1"/>
</dbReference>
<dbReference type="SUPFAM" id="SSF56784">
    <property type="entry name" value="HAD-like"/>
    <property type="match status" value="1"/>
</dbReference>
<dbReference type="GO" id="GO:0046872">
    <property type="term" value="F:metal ion binding"/>
    <property type="evidence" value="ECO:0007669"/>
    <property type="project" value="UniProtKB-KW"/>
</dbReference>
<accession>A0A4R3ICT5</accession>
<evidence type="ECO:0000313" key="4">
    <source>
        <dbReference type="EMBL" id="TCS43995.1"/>
    </source>
</evidence>
<dbReference type="GO" id="GO:0016787">
    <property type="term" value="F:hydrolase activity"/>
    <property type="evidence" value="ECO:0007669"/>
    <property type="project" value="UniProtKB-KW"/>
</dbReference>
<keyword evidence="2 4" id="KW-0378">Hydrolase</keyword>
<dbReference type="AlphaFoldDB" id="A0A4R3ICT5"/>
<dbReference type="OrthoDB" id="9784466at2"/>
<gene>
    <name evidence="4" type="ORF">BCF53_101338</name>
</gene>
<dbReference type="Pfam" id="PF12710">
    <property type="entry name" value="HAD"/>
    <property type="match status" value="1"/>
</dbReference>
<dbReference type="NCBIfam" id="TIGR01490">
    <property type="entry name" value="HAD-SF-IB-hyp1"/>
    <property type="match status" value="1"/>
</dbReference>
<dbReference type="RefSeq" id="WP_132699231.1">
    <property type="nucleotide sequence ID" value="NZ_SLZR01000001.1"/>
</dbReference>
<organism evidence="4 5">
    <name type="scientific">Reinekea marinisedimentorum</name>
    <dbReference type="NCBI Taxonomy" id="230495"/>
    <lineage>
        <taxon>Bacteria</taxon>
        <taxon>Pseudomonadati</taxon>
        <taxon>Pseudomonadota</taxon>
        <taxon>Gammaproteobacteria</taxon>
        <taxon>Oceanospirillales</taxon>
        <taxon>Saccharospirillaceae</taxon>
        <taxon>Reinekea</taxon>
    </lineage>
</organism>
<dbReference type="InterPro" id="IPR036412">
    <property type="entry name" value="HAD-like_sf"/>
</dbReference>
<proteinExistence type="predicted"/>
<comment type="caution">
    <text evidence="4">The sequence shown here is derived from an EMBL/GenBank/DDBJ whole genome shotgun (WGS) entry which is preliminary data.</text>
</comment>
<keyword evidence="3" id="KW-0460">Magnesium</keyword>
<protein>
    <submittedName>
        <fullName evidence="4">HAD superfamily hydrolase (TIGR01490 family)</fullName>
    </submittedName>
</protein>
<dbReference type="InterPro" id="IPR023214">
    <property type="entry name" value="HAD_sf"/>
</dbReference>
<evidence type="ECO:0000256" key="3">
    <source>
        <dbReference type="ARBA" id="ARBA00022842"/>
    </source>
</evidence>
<dbReference type="InterPro" id="IPR006385">
    <property type="entry name" value="HAD_hydro_SerB1"/>
</dbReference>
<name>A0A4R3ICT5_9GAMM</name>
<dbReference type="EMBL" id="SLZR01000001">
    <property type="protein sequence ID" value="TCS43995.1"/>
    <property type="molecule type" value="Genomic_DNA"/>
</dbReference>